<reference evidence="4" key="1">
    <citation type="submission" date="2015-07" db="EMBL/GenBank/DDBJ databases">
        <authorList>
            <consortium name="Consortium for Microbial Forensics and Genomics (microFORGE)"/>
            <person name="Knight B.M."/>
            <person name="Roberts D.P."/>
            <person name="Lin D."/>
            <person name="Hari K."/>
            <person name="Fletcher J."/>
            <person name="Melcher U."/>
            <person name="Blagden T."/>
            <person name="Winegar R.A."/>
        </authorList>
    </citation>
    <scope>NUCLEOTIDE SEQUENCE [LARGE SCALE GENOMIC DNA]</scope>
    <source>
        <strain evidence="4">DSM 23493</strain>
    </source>
</reference>
<evidence type="ECO:0000313" key="3">
    <source>
        <dbReference type="EMBL" id="KMY29527.1"/>
    </source>
</evidence>
<dbReference type="GO" id="GO:0009294">
    <property type="term" value="P:DNA-mediated transformation"/>
    <property type="evidence" value="ECO:0007669"/>
    <property type="project" value="InterPro"/>
</dbReference>
<dbReference type="EMBL" id="LFXJ01000010">
    <property type="protein sequence ID" value="KMY29527.1"/>
    <property type="molecule type" value="Genomic_DNA"/>
</dbReference>
<dbReference type="GeneID" id="96600640"/>
<protein>
    <submittedName>
        <fullName evidence="3">DNA processing protein</fullName>
    </submittedName>
</protein>
<organism evidence="3 4">
    <name type="scientific">Lysinibacillus xylanilyticus</name>
    <dbReference type="NCBI Taxonomy" id="582475"/>
    <lineage>
        <taxon>Bacteria</taxon>
        <taxon>Bacillati</taxon>
        <taxon>Bacillota</taxon>
        <taxon>Bacilli</taxon>
        <taxon>Bacillales</taxon>
        <taxon>Bacillaceae</taxon>
        <taxon>Lysinibacillus</taxon>
    </lineage>
</organism>
<sequence>MIFSVDTQRLLALHYIYPLPLQKLQQLLSPVDILSYFEEAPPNEIAKALQISSQRALEISRIFRQNVTFPFEEAYERANISPIPFHHPVYPAQLFEISSPPTVLYVKGRYSLLTKEKQVAIIGSRKATAYTKTAMDLIVPPLVEHEYTVVSGLARGADTIAHETTIKVGGSTIAVLGHGFNYIYPKENQSLAEHMAEHQLLVTEYPPYMKPEKWHFPMRNRIISGLSKALVVTEAALRSGTLITTEYALDQGKDVFVVPGPINAEQSKGTNKLLLEGAIPVCNGHEIVETLTLFSNKN</sequence>
<dbReference type="Gene3D" id="3.40.50.450">
    <property type="match status" value="1"/>
</dbReference>
<dbReference type="OrthoDB" id="9785707at2"/>
<dbReference type="InterPro" id="IPR057666">
    <property type="entry name" value="DrpA_SLOG"/>
</dbReference>
<dbReference type="PANTHER" id="PTHR43022:SF1">
    <property type="entry name" value="PROTEIN SMF"/>
    <property type="match status" value="1"/>
</dbReference>
<dbReference type="RefSeq" id="WP_049668428.1">
    <property type="nucleotide sequence ID" value="NZ_JBIVOC010000001.1"/>
</dbReference>
<dbReference type="Proteomes" id="UP000037326">
    <property type="component" value="Unassembled WGS sequence"/>
</dbReference>
<dbReference type="NCBIfam" id="TIGR00732">
    <property type="entry name" value="dprA"/>
    <property type="match status" value="1"/>
</dbReference>
<accession>A0A0K9F5S0</accession>
<gene>
    <name evidence="3" type="ORF">ACZ11_20745</name>
</gene>
<evidence type="ECO:0000259" key="2">
    <source>
        <dbReference type="Pfam" id="PF02481"/>
    </source>
</evidence>
<dbReference type="SUPFAM" id="SSF102405">
    <property type="entry name" value="MCP/YpsA-like"/>
    <property type="match status" value="1"/>
</dbReference>
<evidence type="ECO:0000256" key="1">
    <source>
        <dbReference type="ARBA" id="ARBA00006525"/>
    </source>
</evidence>
<dbReference type="AlphaFoldDB" id="A0A0K9F5S0"/>
<evidence type="ECO:0000313" key="4">
    <source>
        <dbReference type="Proteomes" id="UP000037326"/>
    </source>
</evidence>
<dbReference type="PATRIC" id="fig|582475.4.peg.3241"/>
<dbReference type="InterPro" id="IPR003488">
    <property type="entry name" value="DprA"/>
</dbReference>
<dbReference type="PANTHER" id="PTHR43022">
    <property type="entry name" value="PROTEIN SMF"/>
    <property type="match status" value="1"/>
</dbReference>
<dbReference type="Pfam" id="PF02481">
    <property type="entry name" value="DNA_processg_A"/>
    <property type="match status" value="1"/>
</dbReference>
<comment type="caution">
    <text evidence="3">The sequence shown here is derived from an EMBL/GenBank/DDBJ whole genome shotgun (WGS) entry which is preliminary data.</text>
</comment>
<comment type="similarity">
    <text evidence="1">Belongs to the DprA/Smf family.</text>
</comment>
<name>A0A0K9F5S0_9BACI</name>
<proteinExistence type="inferred from homology"/>
<feature type="domain" description="Smf/DprA SLOG" evidence="2">
    <location>
        <begin position="84"/>
        <end position="291"/>
    </location>
</feature>